<comment type="subcellular location">
    <subcellularLocation>
        <location evidence="1">Cytoplasm</location>
        <location evidence="1">Nucleoid</location>
    </subcellularLocation>
</comment>
<dbReference type="HAMAP" id="MF_00274">
    <property type="entry name" value="DNA_YbaB_EbfC"/>
    <property type="match status" value="1"/>
</dbReference>
<dbReference type="RefSeq" id="WP_218443433.1">
    <property type="nucleotide sequence ID" value="NZ_JAGSPA010000001.1"/>
</dbReference>
<gene>
    <name evidence="3" type="ORF">KCG44_00075</name>
</gene>
<evidence type="ECO:0000313" key="4">
    <source>
        <dbReference type="Proteomes" id="UP000722336"/>
    </source>
</evidence>
<dbReference type="PIRSF" id="PIRSF004555">
    <property type="entry name" value="UCP004555"/>
    <property type="match status" value="1"/>
</dbReference>
<evidence type="ECO:0000313" key="3">
    <source>
        <dbReference type="EMBL" id="MBV7255171.1"/>
    </source>
</evidence>
<dbReference type="Proteomes" id="UP000722336">
    <property type="component" value="Unassembled WGS sequence"/>
</dbReference>
<accession>A0ABS6SA87</accession>
<comment type="similarity">
    <text evidence="1">Belongs to the YbaB/EbfC family.</text>
</comment>
<organism evidence="3 4">
    <name type="scientific">Pacificimonas pallii</name>
    <dbReference type="NCBI Taxonomy" id="2827236"/>
    <lineage>
        <taxon>Bacteria</taxon>
        <taxon>Pseudomonadati</taxon>
        <taxon>Pseudomonadota</taxon>
        <taxon>Alphaproteobacteria</taxon>
        <taxon>Sphingomonadales</taxon>
        <taxon>Sphingosinicellaceae</taxon>
        <taxon>Pacificimonas</taxon>
    </lineage>
</organism>
<dbReference type="InterPro" id="IPR004401">
    <property type="entry name" value="YbaB/EbfC"/>
</dbReference>
<feature type="coiled-coil region" evidence="2">
    <location>
        <begin position="1"/>
        <end position="31"/>
    </location>
</feature>
<proteinExistence type="inferred from homology"/>
<evidence type="ECO:0000256" key="1">
    <source>
        <dbReference type="HAMAP-Rule" id="MF_00274"/>
    </source>
</evidence>
<name>A0ABS6SA87_9SPHN</name>
<comment type="caution">
    <text evidence="3">The sequence shown here is derived from an EMBL/GenBank/DDBJ whole genome shotgun (WGS) entry which is preliminary data.</text>
</comment>
<keyword evidence="1" id="KW-0963">Cytoplasm</keyword>
<dbReference type="PANTHER" id="PTHR33449:SF1">
    <property type="entry name" value="NUCLEOID-ASSOCIATED PROTEIN YBAB"/>
    <property type="match status" value="1"/>
</dbReference>
<sequence length="107" mass="11480">MKNMDDIMRAAQNVQEELQKAQAKLDDIHVEGQSGGGMVIVKATAKGRITGVTIDPSLIVPGDKEMLEDLIAAAFNDAKEKADRAGQAEMEKMSSALPLPPGFKLPF</sequence>
<reference evidence="3 4" key="1">
    <citation type="submission" date="2021-04" db="EMBL/GenBank/DDBJ databases">
        <authorList>
            <person name="Pira H."/>
            <person name="Risdian C."/>
            <person name="Wink J."/>
        </authorList>
    </citation>
    <scope>NUCLEOTIDE SEQUENCE [LARGE SCALE GENOMIC DNA]</scope>
    <source>
        <strain evidence="3 4">WHA3</strain>
    </source>
</reference>
<protein>
    <recommendedName>
        <fullName evidence="1">Nucleoid-associated protein KCG44_00075</fullName>
    </recommendedName>
</protein>
<dbReference type="EMBL" id="JAGSPA010000001">
    <property type="protein sequence ID" value="MBV7255171.1"/>
    <property type="molecule type" value="Genomic_DNA"/>
</dbReference>
<keyword evidence="4" id="KW-1185">Reference proteome</keyword>
<dbReference type="PANTHER" id="PTHR33449">
    <property type="entry name" value="NUCLEOID-ASSOCIATED PROTEIN YBAB"/>
    <property type="match status" value="1"/>
</dbReference>
<comment type="function">
    <text evidence="1">Binds to DNA and alters its conformation. May be involved in regulation of gene expression, nucleoid organization and DNA protection.</text>
</comment>
<comment type="subunit">
    <text evidence="1">Homodimer.</text>
</comment>
<dbReference type="Pfam" id="PF02575">
    <property type="entry name" value="YbaB_DNA_bd"/>
    <property type="match status" value="1"/>
</dbReference>
<dbReference type="NCBIfam" id="TIGR00103">
    <property type="entry name" value="DNA_YbaB_EbfC"/>
    <property type="match status" value="1"/>
</dbReference>
<keyword evidence="2" id="KW-0175">Coiled coil</keyword>
<keyword evidence="1" id="KW-0238">DNA-binding</keyword>
<evidence type="ECO:0000256" key="2">
    <source>
        <dbReference type="SAM" id="Coils"/>
    </source>
</evidence>